<evidence type="ECO:0000256" key="7">
    <source>
        <dbReference type="ARBA" id="ARBA00023273"/>
    </source>
</evidence>
<evidence type="ECO:0000256" key="11">
    <source>
        <dbReference type="SAM" id="MobiDB-lite"/>
    </source>
</evidence>
<feature type="region of interest" description="Disordered" evidence="11">
    <location>
        <begin position="1074"/>
        <end position="1108"/>
    </location>
</feature>
<dbReference type="InterPro" id="IPR050576">
    <property type="entry name" value="Cilia_flagella_integrity"/>
</dbReference>
<evidence type="ECO:0000313" key="13">
    <source>
        <dbReference type="Proteomes" id="UP000091820"/>
    </source>
</evidence>
<dbReference type="EnsemblMetazoa" id="GBRI016997-RA">
    <property type="protein sequence ID" value="GBRI016997-PA"/>
    <property type="gene ID" value="GBRI016997"/>
</dbReference>
<dbReference type="SUPFAM" id="SSF52075">
    <property type="entry name" value="Outer arm dynein light chain 1"/>
    <property type="match status" value="1"/>
</dbReference>
<feature type="compositionally biased region" description="Acidic residues" evidence="11">
    <location>
        <begin position="1160"/>
        <end position="1180"/>
    </location>
</feature>
<feature type="compositionally biased region" description="Acidic residues" evidence="11">
    <location>
        <begin position="1083"/>
        <end position="1094"/>
    </location>
</feature>
<keyword evidence="7" id="KW-0966">Cell projection</keyword>
<accession>A0A1A9WER6</accession>
<evidence type="ECO:0000256" key="10">
    <source>
        <dbReference type="ARBA" id="ARBA00031862"/>
    </source>
</evidence>
<dbReference type="GO" id="GO:0070840">
    <property type="term" value="F:dynein complex binding"/>
    <property type="evidence" value="ECO:0007669"/>
    <property type="project" value="TreeGrafter"/>
</dbReference>
<dbReference type="PANTHER" id="PTHR45973:SF9">
    <property type="entry name" value="LEUCINE-RICH REPEAT-CONTAINING PROTEIN 46"/>
    <property type="match status" value="1"/>
</dbReference>
<sequence>MMVYDWMLTEEPLVQREGMLELFIAAIVLRIKEFINQCWLCFDDYGRYDTAFIIYPEHVTITQEVCILLSSNTIGVNSEIEGIECLEEYTELKCLWLECNAISEIQGLENQSKLKCLFLQSNLIQRIENLDFCKELDTLNLSQNHIRKIENCGTNSLPVLNTLNLSSNYIRDSEGLKELENCQNLSVLDLSNNRIDDILVVKIFSKMPELKVLVLHGNPVVSKIPQYRKTLILECKKLTYLDTRPVFPKDRACAEAWKRGGYEEEHKENMRWNRKERKKITDSVNATIRMRNKYRNAEDQLELIPSSDSEDDAINEAKRRQQAELDLGVSMELGLWDEVAEKFLSESQSSSDMNVSSSTSAISTTDSNGGQDSSDARTHESLEILNNTNCEKKILNDAAEKNTKVLQVNESEFISEGEEDRVSADKKAEKIEELSDNLKVEVSNSSLDTDDECKNQFNETVDAINRVTTTINDLSQNDKVDDNSIKWIRLQIDNGERNKESEGEDDKNYEPLKAIDDLMDTLSKPISHEILEENSITLTVKTAAEMEYEKECAAVNEEVQKNFEELSTDMDLYMIEMHKDRDERELTKDALFNRVLEKVEKESSSSGSSIHEVEEESEDVRIERMVDEWDKETRVIMSKRVSRETKLKPIPEIWLNDKPMTDDLIKHEETTEQTGSLSGEQPLPILESKPNLKQNPARTIIEYEGIYESLKALKEERESSIDAAQELAAIKKLRATKDQLKISKIVDCHLVKQSKEEKGEELLQVDEIQSTKVRPNHDPTELSVQKRIISNKSEISLPPRLEYEPLDVSRLMSRSREALKAFEEETRGLKILLQQLEDENEKRFENGSDVEKCIEEKTTKQNDDAEINVDVISKTKDKISEQEEVNEKTDEVHQELSINEEQTTDLCLKVVDDVVYSLDLKPFKPKSYEFGLIESDDEYSYSGPKKAEEEIPPSKTIRGVINSFNDFLHEITTRNREEMRQEHIERKKRAQVASTDEEKSASLRELLQQPNIKDFNKDTHASLDAKLEVYEKKKNVRVKRLVERVYAQKDKYNDSLEVVEGKLMVLKKDTGELEDLPKPLGEVGEDDSDDEYESDYGTAQSHDGNQEGASELYNTCESEMKAQDSICSNSQLWYKPRERKPAETLVMQALNCNFRNKESDEGDKENEDDDDDDNDNEEYQSLDGQHKPFLFGHIDAEFFNKLDFESLQFNARDEQCIVQCARSYDELRKFLKLEEDERHLSEEENGLLEKMIARQAEKPGCSDDVLPLDDSLTREEDLLLKKMLERTKELLEKEDYDKNARGDCKEYFDVDIQKVSHFDTQESVKLYEYKFENTLQERASAIFEKKFRNIGDTAEPEFSGNGVYTFVYQDKEDCDEKQNLSVGNKEKKSSTELPVLSVEVALEKSSEEEKNELENNFDTEAKYVIKKSDESIEDKEKDSKNKDHSGEFRQLIDDVEESEEIENNMNDRVNEMKFKKLETDIQNQKSRIQKLQKKIGCVNKSTQCQAAQVHEERNPIDNQVEEKKMLDSYNETTQYEKIHLVDNMEKEIEDLKNFEFTAEESKQQILCERDSTEEITRESQQISNSFDEIEAENICGTPFSSVVAEKSAINSEVIIEDSKDVPEHFAIENNCPLTMSSERSFIAIEKTETALEFSGPGWTQMKVKEDGNEVLIGENIAGSNVANVNHPACREIFTRNEANIYTYLKFSGTQGLSDASGTINLGNVTHVKEEQKEEKIELKEIDEGEEKEHDDLEETISKSSLVSKTLECNLEILDASNGEELDDLEETLCNSSLPPQTLECNLEETLCNSSLSPKKLECNLEETLCNSSLPPKILECNFEILDTGNGEGLEEILSNSSLPSKTLECNLEMLDIDNGEEFENLEKTPCNSSLPPQTLQCNLATLDTDNGEEFDHLEETPCNSSLPPKTLECDLETLDTDNGEEFDHLEETPCNSSLPPKTLECDLETLDTDNGEEFDHLEETPCNSSLPPNILECNLEILDVGNGEVIDSVTVNAEIGQL</sequence>
<evidence type="ECO:0000256" key="9">
    <source>
        <dbReference type="ARBA" id="ARBA00030843"/>
    </source>
</evidence>
<comment type="function">
    <text evidence="1">Cilium-specific protein required for cilia structures.</text>
</comment>
<dbReference type="InterPro" id="IPR032675">
    <property type="entry name" value="LRR_dom_sf"/>
</dbReference>
<evidence type="ECO:0000256" key="5">
    <source>
        <dbReference type="ARBA" id="ARBA00022737"/>
    </source>
</evidence>
<keyword evidence="5" id="KW-0677">Repeat</keyword>
<evidence type="ECO:0000256" key="8">
    <source>
        <dbReference type="ARBA" id="ARBA00024433"/>
    </source>
</evidence>
<dbReference type="Gene3D" id="3.80.10.10">
    <property type="entry name" value="Ribonuclease Inhibitor"/>
    <property type="match status" value="2"/>
</dbReference>
<comment type="similarity">
    <text evidence="3">Belongs to the DNAAF1 family.</text>
</comment>
<dbReference type="Proteomes" id="UP000091820">
    <property type="component" value="Unassembled WGS sequence"/>
</dbReference>
<dbReference type="GO" id="GO:0035082">
    <property type="term" value="P:axoneme assembly"/>
    <property type="evidence" value="ECO:0007669"/>
    <property type="project" value="TreeGrafter"/>
</dbReference>
<evidence type="ECO:0000256" key="4">
    <source>
        <dbReference type="ARBA" id="ARBA00022614"/>
    </source>
</evidence>
<dbReference type="PROSITE" id="PS51450">
    <property type="entry name" value="LRR"/>
    <property type="match status" value="5"/>
</dbReference>
<dbReference type="PANTHER" id="PTHR45973">
    <property type="entry name" value="PROTEIN PHOSPHATASE 1 REGULATORY SUBUNIT SDS22-RELATED"/>
    <property type="match status" value="1"/>
</dbReference>
<proteinExistence type="inferred from homology"/>
<evidence type="ECO:0000256" key="3">
    <source>
        <dbReference type="ARBA" id="ARBA00006453"/>
    </source>
</evidence>
<evidence type="ECO:0000256" key="1">
    <source>
        <dbReference type="ARBA" id="ARBA00003843"/>
    </source>
</evidence>
<name>A0A1A9WER6_9MUSC</name>
<feature type="region of interest" description="Disordered" evidence="11">
    <location>
        <begin position="670"/>
        <end position="690"/>
    </location>
</feature>
<organism evidence="12 13">
    <name type="scientific">Glossina brevipalpis</name>
    <dbReference type="NCBI Taxonomy" id="37001"/>
    <lineage>
        <taxon>Eukaryota</taxon>
        <taxon>Metazoa</taxon>
        <taxon>Ecdysozoa</taxon>
        <taxon>Arthropoda</taxon>
        <taxon>Hexapoda</taxon>
        <taxon>Insecta</taxon>
        <taxon>Pterygota</taxon>
        <taxon>Neoptera</taxon>
        <taxon>Endopterygota</taxon>
        <taxon>Diptera</taxon>
        <taxon>Brachycera</taxon>
        <taxon>Muscomorpha</taxon>
        <taxon>Hippoboscoidea</taxon>
        <taxon>Glossinidae</taxon>
        <taxon>Glossina</taxon>
    </lineage>
</organism>
<comment type="subcellular location">
    <subcellularLocation>
        <location evidence="2">Cell projection</location>
        <location evidence="2">Cilium</location>
    </subcellularLocation>
</comment>
<evidence type="ECO:0000313" key="12">
    <source>
        <dbReference type="EnsemblMetazoa" id="GBRI016997-PA"/>
    </source>
</evidence>
<feature type="region of interest" description="Disordered" evidence="11">
    <location>
        <begin position="346"/>
        <end position="377"/>
    </location>
</feature>
<keyword evidence="4" id="KW-0433">Leucine-rich repeat</keyword>
<dbReference type="GO" id="GO:0005930">
    <property type="term" value="C:axoneme"/>
    <property type="evidence" value="ECO:0007669"/>
    <property type="project" value="TreeGrafter"/>
</dbReference>
<dbReference type="InterPro" id="IPR001611">
    <property type="entry name" value="Leu-rich_rpt"/>
</dbReference>
<reference evidence="12" key="2">
    <citation type="submission" date="2020-05" db="UniProtKB">
        <authorList>
            <consortium name="EnsemblMetazoa"/>
        </authorList>
    </citation>
    <scope>IDENTIFICATION</scope>
    <source>
        <strain evidence="12">IAEA</strain>
    </source>
</reference>
<dbReference type="FunFam" id="3.80.10.10:FF:000331">
    <property type="entry name" value="Dynein assembly factor 1, axonemal homolog"/>
    <property type="match status" value="1"/>
</dbReference>
<dbReference type="SMART" id="SM00365">
    <property type="entry name" value="LRR_SD22"/>
    <property type="match status" value="4"/>
</dbReference>
<dbReference type="STRING" id="37001.A0A1A9WER6"/>
<feature type="region of interest" description="Disordered" evidence="11">
    <location>
        <begin position="1154"/>
        <end position="1181"/>
    </location>
</feature>
<evidence type="ECO:0000256" key="2">
    <source>
        <dbReference type="ARBA" id="ARBA00004138"/>
    </source>
</evidence>
<protein>
    <recommendedName>
        <fullName evidence="8">Dynein axonemal assembly factor 1 homolog</fullName>
    </recommendedName>
    <alternativeName>
        <fullName evidence="10">Defective transmitter-recycling protein</fullName>
    </alternativeName>
    <alternativeName>
        <fullName evidence="9">Leucine-rich repeat-containing protein 50 homolog</fullName>
    </alternativeName>
</protein>
<feature type="compositionally biased region" description="Low complexity" evidence="11">
    <location>
        <begin position="346"/>
        <end position="367"/>
    </location>
</feature>
<reference evidence="13" key="1">
    <citation type="submission" date="2014-03" db="EMBL/GenBank/DDBJ databases">
        <authorList>
            <person name="Aksoy S."/>
            <person name="Warren W."/>
            <person name="Wilson R.K."/>
        </authorList>
    </citation>
    <scope>NUCLEOTIDE SEQUENCE [LARGE SCALE GENOMIC DNA]</scope>
    <source>
        <strain evidence="13">IAEA</strain>
    </source>
</reference>
<evidence type="ECO:0000256" key="6">
    <source>
        <dbReference type="ARBA" id="ARBA00023069"/>
    </source>
</evidence>
<keyword evidence="6" id="KW-0969">Cilium</keyword>
<keyword evidence="13" id="KW-1185">Reference proteome</keyword>
<dbReference type="VEuPathDB" id="VectorBase:GBRI016997"/>
<dbReference type="Pfam" id="PF14580">
    <property type="entry name" value="LRR_9"/>
    <property type="match status" value="1"/>
</dbReference>